<keyword evidence="6 7" id="KW-0472">Membrane</keyword>
<evidence type="ECO:0000313" key="10">
    <source>
        <dbReference type="Proteomes" id="UP001165190"/>
    </source>
</evidence>
<feature type="compositionally biased region" description="Acidic residues" evidence="8">
    <location>
        <begin position="1"/>
        <end position="10"/>
    </location>
</feature>
<feature type="transmembrane region" description="Helical" evidence="7">
    <location>
        <begin position="303"/>
        <end position="322"/>
    </location>
</feature>
<dbReference type="GO" id="GO:0015297">
    <property type="term" value="F:antiporter activity"/>
    <property type="evidence" value="ECO:0007669"/>
    <property type="project" value="InterPro"/>
</dbReference>
<dbReference type="GO" id="GO:1990961">
    <property type="term" value="P:xenobiotic detoxification by transmembrane export across the plasma membrane"/>
    <property type="evidence" value="ECO:0007669"/>
    <property type="project" value="InterPro"/>
</dbReference>
<dbReference type="GO" id="GO:0016020">
    <property type="term" value="C:membrane"/>
    <property type="evidence" value="ECO:0007669"/>
    <property type="project" value="UniProtKB-SubCell"/>
</dbReference>
<dbReference type="InterPro" id="IPR045069">
    <property type="entry name" value="MATE_euk"/>
</dbReference>
<keyword evidence="3" id="KW-0813">Transport</keyword>
<dbReference type="NCBIfam" id="TIGR00797">
    <property type="entry name" value="matE"/>
    <property type="match status" value="1"/>
</dbReference>
<evidence type="ECO:0000256" key="8">
    <source>
        <dbReference type="SAM" id="MobiDB-lite"/>
    </source>
</evidence>
<dbReference type="Proteomes" id="UP001165190">
    <property type="component" value="Unassembled WGS sequence"/>
</dbReference>
<evidence type="ECO:0000313" key="9">
    <source>
        <dbReference type="EMBL" id="GMJ05578.1"/>
    </source>
</evidence>
<keyword evidence="10" id="KW-1185">Reference proteome</keyword>
<evidence type="ECO:0000256" key="5">
    <source>
        <dbReference type="ARBA" id="ARBA00022989"/>
    </source>
</evidence>
<evidence type="ECO:0000256" key="1">
    <source>
        <dbReference type="ARBA" id="ARBA00004141"/>
    </source>
</evidence>
<feature type="transmembrane region" description="Helical" evidence="7">
    <location>
        <begin position="447"/>
        <end position="468"/>
    </location>
</feature>
<feature type="transmembrane region" description="Helical" evidence="7">
    <location>
        <begin position="223"/>
        <end position="246"/>
    </location>
</feature>
<dbReference type="AlphaFoldDB" id="A0A9W7J376"/>
<evidence type="ECO:0000256" key="3">
    <source>
        <dbReference type="ARBA" id="ARBA00022448"/>
    </source>
</evidence>
<feature type="region of interest" description="Disordered" evidence="8">
    <location>
        <begin position="1"/>
        <end position="22"/>
    </location>
</feature>
<dbReference type="InterPro" id="IPR002528">
    <property type="entry name" value="MATE_fam"/>
</dbReference>
<feature type="transmembrane region" description="Helical" evidence="7">
    <location>
        <begin position="384"/>
        <end position="406"/>
    </location>
</feature>
<keyword evidence="4 7" id="KW-0812">Transmembrane</keyword>
<accession>A0A9W7J376</accession>
<evidence type="ECO:0000256" key="4">
    <source>
        <dbReference type="ARBA" id="ARBA00022692"/>
    </source>
</evidence>
<comment type="similarity">
    <text evidence="2 7">Belongs to the multi antimicrobial extrusion (MATE) (TC 2.A.66.1) family.</text>
</comment>
<feature type="transmembrane region" description="Helical" evidence="7">
    <location>
        <begin position="125"/>
        <end position="150"/>
    </location>
</feature>
<feature type="transmembrane region" description="Helical" evidence="7">
    <location>
        <begin position="412"/>
        <end position="435"/>
    </location>
</feature>
<feature type="transmembrane region" description="Helical" evidence="7">
    <location>
        <begin position="189"/>
        <end position="211"/>
    </location>
</feature>
<evidence type="ECO:0000256" key="7">
    <source>
        <dbReference type="RuleBase" id="RU004914"/>
    </source>
</evidence>
<keyword evidence="5 7" id="KW-1133">Transmembrane helix</keyword>
<dbReference type="PANTHER" id="PTHR11206">
    <property type="entry name" value="MULTIDRUG RESISTANCE PROTEIN"/>
    <property type="match status" value="1"/>
</dbReference>
<sequence>MASAEGEEQPTEVKTFQMERQARGEPAVKQNIITKSWEESKKMWEIAGPAILVSVSQFSIGFVTVAFAGHLGELQLAAVTMTTNVIEGFVFGIMLGMGSALETLCGQAVGAGQHNMLGIYLQRSWIITVITALCLMPCYLLATPILNLLRQDKHIAELAGKYCRMVIPQFFAYAINFPIQKFLQSQTKVWVMTTISVLSLGCHVLLNWALVTKLELGLLGAAMAGNISWWLQVIAMVIYVVSGFFPDSWTGLSLLAFKSLWGFVKLSLASAVMLCLELWYFTAIILMVGYLKDPTLAVDSISICMNLQLWTSMVTLGFNVAASVRVSNELGAGRPKVAKFSIVVTVLTSLAVGITFAAVLLATKHDFPKLFSDKPPVIKAASKLGYFLAATIFLNSILPVLHGVAVGAGWQAYVGLINIICYYLFGIPAGALLGFKFNLGVQGIWSGMLVGTVLQTTILLVLMLRATWRKEAVQAEERLRTWGGPNETPETLVESRSAD</sequence>
<protein>
    <recommendedName>
        <fullName evidence="7">Protein DETOXIFICATION</fullName>
    </recommendedName>
    <alternativeName>
        <fullName evidence="7">Multidrug and toxic compound extrusion protein</fullName>
    </alternativeName>
</protein>
<feature type="transmembrane region" description="Helical" evidence="7">
    <location>
        <begin position="266"/>
        <end position="291"/>
    </location>
</feature>
<evidence type="ECO:0000256" key="6">
    <source>
        <dbReference type="ARBA" id="ARBA00023136"/>
    </source>
</evidence>
<dbReference type="GO" id="GO:0042910">
    <property type="term" value="F:xenobiotic transmembrane transporter activity"/>
    <property type="evidence" value="ECO:0007669"/>
    <property type="project" value="InterPro"/>
</dbReference>
<feature type="transmembrane region" description="Helical" evidence="7">
    <location>
        <begin position="342"/>
        <end position="363"/>
    </location>
</feature>
<dbReference type="CDD" id="cd13132">
    <property type="entry name" value="MATE_eukaryotic"/>
    <property type="match status" value="1"/>
</dbReference>
<feature type="region of interest" description="Disordered" evidence="8">
    <location>
        <begin position="480"/>
        <end position="499"/>
    </location>
</feature>
<comment type="subcellular location">
    <subcellularLocation>
        <location evidence="1">Membrane</location>
        <topology evidence="1">Multi-pass membrane protein</topology>
    </subcellularLocation>
</comment>
<organism evidence="9 10">
    <name type="scientific">Hibiscus trionum</name>
    <name type="common">Flower of an hour</name>
    <dbReference type="NCBI Taxonomy" id="183268"/>
    <lineage>
        <taxon>Eukaryota</taxon>
        <taxon>Viridiplantae</taxon>
        <taxon>Streptophyta</taxon>
        <taxon>Embryophyta</taxon>
        <taxon>Tracheophyta</taxon>
        <taxon>Spermatophyta</taxon>
        <taxon>Magnoliopsida</taxon>
        <taxon>eudicotyledons</taxon>
        <taxon>Gunneridae</taxon>
        <taxon>Pentapetalae</taxon>
        <taxon>rosids</taxon>
        <taxon>malvids</taxon>
        <taxon>Malvales</taxon>
        <taxon>Malvaceae</taxon>
        <taxon>Malvoideae</taxon>
        <taxon>Hibiscus</taxon>
    </lineage>
</organism>
<dbReference type="Pfam" id="PF01554">
    <property type="entry name" value="MatE"/>
    <property type="match status" value="2"/>
</dbReference>
<feature type="transmembrane region" description="Helical" evidence="7">
    <location>
        <begin position="46"/>
        <end position="69"/>
    </location>
</feature>
<dbReference type="EMBL" id="BSYR01000044">
    <property type="protein sequence ID" value="GMJ05578.1"/>
    <property type="molecule type" value="Genomic_DNA"/>
</dbReference>
<evidence type="ECO:0000256" key="2">
    <source>
        <dbReference type="ARBA" id="ARBA00010199"/>
    </source>
</evidence>
<comment type="caution">
    <text evidence="9">The sequence shown here is derived from an EMBL/GenBank/DDBJ whole genome shotgun (WGS) entry which is preliminary data.</text>
</comment>
<reference evidence="9" key="1">
    <citation type="submission" date="2023-05" db="EMBL/GenBank/DDBJ databases">
        <title>Genome and transcriptome analyses reveal genes involved in the formation of fine ridges on petal epidermal cells in Hibiscus trionum.</title>
        <authorList>
            <person name="Koshimizu S."/>
            <person name="Masuda S."/>
            <person name="Ishii T."/>
            <person name="Shirasu K."/>
            <person name="Hoshino A."/>
            <person name="Arita M."/>
        </authorList>
    </citation>
    <scope>NUCLEOTIDE SEQUENCE</scope>
    <source>
        <strain evidence="9">Hamamatsu line</strain>
    </source>
</reference>
<proteinExistence type="inferred from homology"/>
<gene>
    <name evidence="9" type="ORF">HRI_004227000</name>
</gene>
<dbReference type="OrthoDB" id="2126698at2759"/>
<name>A0A9W7J376_HIBTR</name>